<sequence length="591" mass="67822">MNNRLYHQINRIDWGLGESHIALRTPQIEYYRPELFHQAKTFDDFVPVFISDYHHRTDLFRIYFHLAESMEDMIMVQNWPINRVVIAGRIVGEYYNEERDLVKLNLDDCSGDQSILVVDMNLAMFVSCGFQLNMNNYGRMVQVYAHFKRSKVVVDNLRVLNHWGKEAMGAELEWWGEVIEYRESVLRAPWVFKPEKRRVRDGDEDGTRNAARKVVVYKFSQRELARREERRNLQIGMRLQRSSTSDPGPAFGTDNGLLVAKDETEDLCGGGGDDNDDKEAHLPVVNFPRNRSKLAGVAPSRDEASVGVNGDAARSTFTSPGGKVHDNRPQKRRGHDSKGASAAPLKVAGDIDPANEKDTRILPEEMLNNDGSRSRSKKMRDSCQSPRDDLKPTVEHKEKQRSNSPDVQVPSSQTTKDSDSDSLQRFEATNLQNKALFVQLVKESLVVIINSEFKDMTIEELSSNRFVASQIRSFVESVHQSGTTQASVSQLEKSLIKRLRLYFSQSNLVSVIENDVIHSPVFQQIYQSLQRALRQFTEFNTATYIEYIVAKKIAASMDYKTINFLIKYSLIASRDRSWRFDKDRNLWVKKH</sequence>
<gene>
    <name evidence="6" type="ORF">LODBEIA_P21550</name>
</gene>
<evidence type="ECO:0000256" key="2">
    <source>
        <dbReference type="ARBA" id="ARBA00022454"/>
    </source>
</evidence>
<comment type="subcellular location">
    <subcellularLocation>
        <location evidence="1">Chromosome</location>
        <location evidence="1">Telomere</location>
    </subcellularLocation>
</comment>
<name>A0ABP0ZIF3_9ASCO</name>
<dbReference type="Proteomes" id="UP001497383">
    <property type="component" value="Chromosome 3"/>
</dbReference>
<keyword evidence="3" id="KW-0779">Telomere</keyword>
<dbReference type="Pfam" id="PF10451">
    <property type="entry name" value="Stn1"/>
    <property type="match status" value="1"/>
</dbReference>
<feature type="compositionally biased region" description="Polar residues" evidence="4">
    <location>
        <begin position="402"/>
        <end position="415"/>
    </location>
</feature>
<dbReference type="InterPro" id="IPR018856">
    <property type="entry name" value="Stn1_N"/>
</dbReference>
<keyword evidence="2" id="KW-0158">Chromosome</keyword>
<feature type="region of interest" description="Disordered" evidence="4">
    <location>
        <begin position="235"/>
        <end position="258"/>
    </location>
</feature>
<protein>
    <recommendedName>
        <fullName evidence="5">CST complex subunit Stn1 N-terminal domain-containing protein</fullName>
    </recommendedName>
</protein>
<dbReference type="EMBL" id="OZ022407">
    <property type="protein sequence ID" value="CAK9437777.1"/>
    <property type="molecule type" value="Genomic_DNA"/>
</dbReference>
<evidence type="ECO:0000256" key="3">
    <source>
        <dbReference type="ARBA" id="ARBA00022895"/>
    </source>
</evidence>
<proteinExistence type="predicted"/>
<evidence type="ECO:0000256" key="4">
    <source>
        <dbReference type="SAM" id="MobiDB-lite"/>
    </source>
</evidence>
<feature type="domain" description="CST complex subunit Stn1 N-terminal" evidence="5">
    <location>
        <begin position="27"/>
        <end position="197"/>
    </location>
</feature>
<evidence type="ECO:0000256" key="1">
    <source>
        <dbReference type="ARBA" id="ARBA00004574"/>
    </source>
</evidence>
<organism evidence="6 7">
    <name type="scientific">Lodderomyces beijingensis</name>
    <dbReference type="NCBI Taxonomy" id="1775926"/>
    <lineage>
        <taxon>Eukaryota</taxon>
        <taxon>Fungi</taxon>
        <taxon>Dikarya</taxon>
        <taxon>Ascomycota</taxon>
        <taxon>Saccharomycotina</taxon>
        <taxon>Pichiomycetes</taxon>
        <taxon>Debaryomycetaceae</taxon>
        <taxon>Candida/Lodderomyces clade</taxon>
        <taxon>Lodderomyces</taxon>
    </lineage>
</organism>
<evidence type="ECO:0000313" key="6">
    <source>
        <dbReference type="EMBL" id="CAK9437777.1"/>
    </source>
</evidence>
<dbReference type="RefSeq" id="XP_066829093.1">
    <property type="nucleotide sequence ID" value="XM_066972123.1"/>
</dbReference>
<dbReference type="GeneID" id="92207351"/>
<reference evidence="6 7" key="1">
    <citation type="submission" date="2024-03" db="EMBL/GenBank/DDBJ databases">
        <authorList>
            <person name="Brejova B."/>
        </authorList>
    </citation>
    <scope>NUCLEOTIDE SEQUENCE [LARGE SCALE GENOMIC DNA]</scope>
    <source>
        <strain evidence="6 7">CBS 14171</strain>
    </source>
</reference>
<keyword evidence="7" id="KW-1185">Reference proteome</keyword>
<accession>A0ABP0ZIF3</accession>
<feature type="compositionally biased region" description="Basic and acidic residues" evidence="4">
    <location>
        <begin position="354"/>
        <end position="363"/>
    </location>
</feature>
<evidence type="ECO:0000259" key="5">
    <source>
        <dbReference type="Pfam" id="PF10451"/>
    </source>
</evidence>
<feature type="region of interest" description="Disordered" evidence="4">
    <location>
        <begin position="293"/>
        <end position="423"/>
    </location>
</feature>
<feature type="compositionally biased region" description="Basic and acidic residues" evidence="4">
    <location>
        <begin position="386"/>
        <end position="401"/>
    </location>
</feature>
<dbReference type="Gene3D" id="2.40.50.1040">
    <property type="match status" value="1"/>
</dbReference>
<evidence type="ECO:0000313" key="7">
    <source>
        <dbReference type="Proteomes" id="UP001497383"/>
    </source>
</evidence>